<dbReference type="InterPro" id="IPR051916">
    <property type="entry name" value="GPI-anchor_lipid_remodeler"/>
</dbReference>
<proteinExistence type="predicted"/>
<dbReference type="PANTHER" id="PTHR14859:SF15">
    <property type="entry name" value="ENDONUCLEASE_EXONUCLEASE_PHOSPHATASE DOMAIN-CONTAINING PROTEIN"/>
    <property type="match status" value="1"/>
</dbReference>
<organism evidence="2 3">
    <name type="scientific">Aquamicrobium terrae</name>
    <dbReference type="NCBI Taxonomy" id="1324945"/>
    <lineage>
        <taxon>Bacteria</taxon>
        <taxon>Pseudomonadati</taxon>
        <taxon>Pseudomonadota</taxon>
        <taxon>Alphaproteobacteria</taxon>
        <taxon>Hyphomicrobiales</taxon>
        <taxon>Phyllobacteriaceae</taxon>
        <taxon>Aquamicrobium</taxon>
    </lineage>
</organism>
<gene>
    <name evidence="2" type="ORF">ABID37_002418</name>
</gene>
<evidence type="ECO:0000313" key="3">
    <source>
        <dbReference type="Proteomes" id="UP001549076"/>
    </source>
</evidence>
<protein>
    <submittedName>
        <fullName evidence="2">Endonuclease/exonuclease/phosphatase family metal-dependent hydrolase</fullName>
    </submittedName>
</protein>
<keyword evidence="2" id="KW-0540">Nuclease</keyword>
<keyword evidence="2" id="KW-0255">Endonuclease</keyword>
<evidence type="ECO:0000313" key="2">
    <source>
        <dbReference type="EMBL" id="MET3792203.1"/>
    </source>
</evidence>
<keyword evidence="2" id="KW-0378">Hydrolase</keyword>
<dbReference type="InterPro" id="IPR036691">
    <property type="entry name" value="Endo/exonu/phosph_ase_sf"/>
</dbReference>
<feature type="domain" description="Endonuclease/exonuclease/phosphatase" evidence="1">
    <location>
        <begin position="40"/>
        <end position="257"/>
    </location>
</feature>
<dbReference type="Pfam" id="PF03372">
    <property type="entry name" value="Exo_endo_phos"/>
    <property type="match status" value="1"/>
</dbReference>
<dbReference type="EMBL" id="JBEPML010000007">
    <property type="protein sequence ID" value="MET3792203.1"/>
    <property type="molecule type" value="Genomic_DNA"/>
</dbReference>
<reference evidence="2 3" key="1">
    <citation type="submission" date="2024-06" db="EMBL/GenBank/DDBJ databases">
        <title>Genomic Encyclopedia of Type Strains, Phase IV (KMG-IV): sequencing the most valuable type-strain genomes for metagenomic binning, comparative biology and taxonomic classification.</title>
        <authorList>
            <person name="Goeker M."/>
        </authorList>
    </citation>
    <scope>NUCLEOTIDE SEQUENCE [LARGE SCALE GENOMIC DNA]</scope>
    <source>
        <strain evidence="2 3">DSM 27865</strain>
    </source>
</reference>
<evidence type="ECO:0000259" key="1">
    <source>
        <dbReference type="Pfam" id="PF03372"/>
    </source>
</evidence>
<dbReference type="GO" id="GO:0016787">
    <property type="term" value="F:hydrolase activity"/>
    <property type="evidence" value="ECO:0007669"/>
    <property type="project" value="UniProtKB-KW"/>
</dbReference>
<dbReference type="PANTHER" id="PTHR14859">
    <property type="entry name" value="CALCOFLUOR WHITE HYPERSENSITIVE PROTEIN PRECURSOR"/>
    <property type="match status" value="1"/>
</dbReference>
<name>A0ABV2N2U8_9HYPH</name>
<dbReference type="InterPro" id="IPR005135">
    <property type="entry name" value="Endo/exonuclease/phosphatase"/>
</dbReference>
<comment type="caution">
    <text evidence="2">The sequence shown here is derived from an EMBL/GenBank/DDBJ whole genome shotgun (WGS) entry which is preliminary data.</text>
</comment>
<dbReference type="Gene3D" id="3.60.10.10">
    <property type="entry name" value="Endonuclease/exonuclease/phosphatase"/>
    <property type="match status" value="1"/>
</dbReference>
<keyword evidence="3" id="KW-1185">Reference proteome</keyword>
<accession>A0ABV2N2U8</accession>
<dbReference type="Proteomes" id="UP001549076">
    <property type="component" value="Unassembled WGS sequence"/>
</dbReference>
<dbReference type="SUPFAM" id="SSF56219">
    <property type="entry name" value="DNase I-like"/>
    <property type="match status" value="1"/>
</dbReference>
<sequence length="280" mass="30496">MQKLGSGLPASILERIRMRRNHAGHVPAVEHGGQSGLVVASYNVHKCVGTDGRFDPERTSRVIHEIGADVIALQEADKRFGNREGLLDLTRLEREAGLTLVPVFGKAKAHGWHGNVVLFRRGAVRDVHQFKLPGLEPRGAIMTEIDLEAGGSIRIVAAHFGLLRHSRTLQARMILDIMNASAETPTLLMGDLNEWRLNDRSALAMFEAAFGPLPPAVPSFPSRLPLLALDRIIANRTDIVSPVMAHDTPLARVASDHLPIKAFVKLAADGEDAQGERRAA</sequence>
<dbReference type="GO" id="GO:0004519">
    <property type="term" value="F:endonuclease activity"/>
    <property type="evidence" value="ECO:0007669"/>
    <property type="project" value="UniProtKB-KW"/>
</dbReference>